<sequence length="252" mass="28686">MDNLNERSRSPIFPCKVCHHDSHLYGVVDFNKNCEESKGFYLPLSGVPIYYHQCSHCGLVFTAAFDHWSKEDFGRYIYNDGYGQVDPEYSDKRPRENADLVSRFCGQRTSLKVLDYGGGNGALARHMNAKGFDAQSWDPMQENAVHHRPVHAQYDVVTAFEVMEHSPTPVETLADGTSFLKEQGVFLFSTWTIDDLPPRSSNFHYFAPRNGHVTVHTRKSLTILAARCRLKVHHFGPGQHLIYGSLPSWLPR</sequence>
<reference evidence="1 2" key="1">
    <citation type="journal article" date="2022" name="Front. Microbiol.">
        <title>Identification and characterization of a novel class of self-sufficient cytochrome P450 hydroxylase involved in cyclohexanecarboxylate degradation in Paraburkholderia terrae strain KU-64.</title>
        <authorList>
            <person name="Yamamoto T."/>
            <person name="Hasegawa Y."/>
            <person name="Iwaki H."/>
        </authorList>
    </citation>
    <scope>NUCLEOTIDE SEQUENCE [LARGE SCALE GENOMIC DNA]</scope>
    <source>
        <strain evidence="1 2">KU-64</strain>
    </source>
</reference>
<evidence type="ECO:0008006" key="3">
    <source>
        <dbReference type="Google" id="ProtNLM"/>
    </source>
</evidence>
<accession>A0ABN6JEL7</accession>
<dbReference type="InterPro" id="IPR029063">
    <property type="entry name" value="SAM-dependent_MTases_sf"/>
</dbReference>
<dbReference type="SUPFAM" id="SSF53335">
    <property type="entry name" value="S-adenosyl-L-methionine-dependent methyltransferases"/>
    <property type="match status" value="1"/>
</dbReference>
<dbReference type="Pfam" id="PF13489">
    <property type="entry name" value="Methyltransf_23"/>
    <property type="match status" value="1"/>
</dbReference>
<keyword evidence="2" id="KW-1185">Reference proteome</keyword>
<protein>
    <recommendedName>
        <fullName evidence="3">Class I SAM-dependent methyltransferase</fullName>
    </recommendedName>
</protein>
<name>A0ABN6JEL7_9BURK</name>
<dbReference type="Gene3D" id="3.40.50.150">
    <property type="entry name" value="Vaccinia Virus protein VP39"/>
    <property type="match status" value="1"/>
</dbReference>
<dbReference type="Proteomes" id="UP001319874">
    <property type="component" value="Chromosome 1"/>
</dbReference>
<organism evidence="1 2">
    <name type="scientific">Paraburkholderia terrae</name>
    <dbReference type="NCBI Taxonomy" id="311230"/>
    <lineage>
        <taxon>Bacteria</taxon>
        <taxon>Pseudomonadati</taxon>
        <taxon>Pseudomonadota</taxon>
        <taxon>Betaproteobacteria</taxon>
        <taxon>Burkholderiales</taxon>
        <taxon>Burkholderiaceae</taxon>
        <taxon>Paraburkholderia</taxon>
    </lineage>
</organism>
<evidence type="ECO:0000313" key="1">
    <source>
        <dbReference type="EMBL" id="BCZ79393.1"/>
    </source>
</evidence>
<dbReference type="RefSeq" id="WP_229512252.1">
    <property type="nucleotide sequence ID" value="NZ_AP024955.1"/>
</dbReference>
<gene>
    <name evidence="1" type="ORF">PTKU64_30680</name>
</gene>
<evidence type="ECO:0000313" key="2">
    <source>
        <dbReference type="Proteomes" id="UP001319874"/>
    </source>
</evidence>
<proteinExistence type="predicted"/>
<dbReference type="EMBL" id="AP024955">
    <property type="protein sequence ID" value="BCZ79393.1"/>
    <property type="molecule type" value="Genomic_DNA"/>
</dbReference>